<dbReference type="InterPro" id="IPR042769">
    <property type="entry name" value="SPATA6_fam"/>
</dbReference>
<dbReference type="RefSeq" id="XP_011494781.1">
    <property type="nucleotide sequence ID" value="XM_011496479.1"/>
</dbReference>
<dbReference type="GO" id="GO:0032027">
    <property type="term" value="F:myosin light chain binding"/>
    <property type="evidence" value="ECO:0007669"/>
    <property type="project" value="InterPro"/>
</dbReference>
<proteinExistence type="inferred from homology"/>
<dbReference type="GO" id="GO:0007283">
    <property type="term" value="P:spermatogenesis"/>
    <property type="evidence" value="ECO:0007669"/>
    <property type="project" value="InterPro"/>
</dbReference>
<keyword evidence="2" id="KW-0597">Phosphoprotein</keyword>
<evidence type="ECO:0000313" key="4">
    <source>
        <dbReference type="Proteomes" id="UP000695007"/>
    </source>
</evidence>
<gene>
    <name evidence="5" type="primary">LOC105359790</name>
</gene>
<organism evidence="4 5">
    <name type="scientific">Ceratosolen solmsi marchali</name>
    <dbReference type="NCBI Taxonomy" id="326594"/>
    <lineage>
        <taxon>Eukaryota</taxon>
        <taxon>Metazoa</taxon>
        <taxon>Ecdysozoa</taxon>
        <taxon>Arthropoda</taxon>
        <taxon>Hexapoda</taxon>
        <taxon>Insecta</taxon>
        <taxon>Pterygota</taxon>
        <taxon>Neoptera</taxon>
        <taxon>Endopterygota</taxon>
        <taxon>Hymenoptera</taxon>
        <taxon>Apocrita</taxon>
        <taxon>Proctotrupomorpha</taxon>
        <taxon>Chalcidoidea</taxon>
        <taxon>Agaonidae</taxon>
        <taxon>Agaoninae</taxon>
        <taxon>Ceratosolen</taxon>
    </lineage>
</organism>
<dbReference type="Pfam" id="PF14909">
    <property type="entry name" value="SPATA6"/>
    <property type="match status" value="1"/>
</dbReference>
<dbReference type="Proteomes" id="UP000695007">
    <property type="component" value="Unplaced"/>
</dbReference>
<dbReference type="PANTHER" id="PTHR16435:SF6">
    <property type="entry name" value="IP09370P"/>
    <property type="match status" value="1"/>
</dbReference>
<accession>A0AAJ6VLR5</accession>
<comment type="similarity">
    <text evidence="1">Belongs to the SPATA6 family.</text>
</comment>
<reference evidence="5" key="1">
    <citation type="submission" date="2025-08" db="UniProtKB">
        <authorList>
            <consortium name="RefSeq"/>
        </authorList>
    </citation>
    <scope>IDENTIFICATION</scope>
</reference>
<dbReference type="AlphaFoldDB" id="A0AAJ6VLR5"/>
<protein>
    <submittedName>
        <fullName evidence="5">Uncharacterized protein LOC105359790</fullName>
    </submittedName>
</protein>
<evidence type="ECO:0000256" key="1">
    <source>
        <dbReference type="ARBA" id="ARBA00006215"/>
    </source>
</evidence>
<evidence type="ECO:0000259" key="3">
    <source>
        <dbReference type="Pfam" id="PF14909"/>
    </source>
</evidence>
<sequence length="457" mass="52187">MVGRAFSVKVDLDLHAVSCPGVWLCPVGKVSVQINIFDSCTSTPKLTSVFPLLYHNKLIFKKVFTGVTTLAELQKKLSEEYISVELIQWSTLNKNICLATFEANLVDVLYPVPCFKGLLAGVDIDLLMEPTKFFPGILSPKLEISTRTTIEEFSDVDSSAVEAHIINPKTINSMNPFCVHKKKALLSNRQLIRQKKVCHTGQEKVNTYVCRLCRRLQNNTKVDHNCNPPTQLHSTDKCYLSSAQKRHTCKSLTNNSQKSHENDNVCNDVHVLENCPICLKYQCYFSKKKPKSDNQSNSCNVVVHKKPYNKYIENRTKFTNEFNCDHTHENCDKKVSKLSNTIHSLHLEKGRTNNEDINHHCCASEICKNSSNCQSYRAPTIKDDSTMSILLAKIKQLEKTKEKLNYADCADRDSCYTTSNNNNESNEVRKGYYKNLEKFYKKMYKQAKQRAHDLDES</sequence>
<name>A0AAJ6VLR5_9HYME</name>
<dbReference type="GeneID" id="105359790"/>
<evidence type="ECO:0000256" key="2">
    <source>
        <dbReference type="ARBA" id="ARBA00022553"/>
    </source>
</evidence>
<feature type="domain" description="Spermatogenesis-associated protein 6 N-terminal" evidence="3">
    <location>
        <begin position="10"/>
        <end position="150"/>
    </location>
</feature>
<dbReference type="PANTHER" id="PTHR16435">
    <property type="entry name" value="SPERMATOGENESIS-ASSOCIATED PROTEIN 6 SPATA6"/>
    <property type="match status" value="1"/>
</dbReference>
<keyword evidence="4" id="KW-1185">Reference proteome</keyword>
<dbReference type="InterPro" id="IPR032732">
    <property type="entry name" value="SPATA6_N"/>
</dbReference>
<dbReference type="KEGG" id="csol:105359790"/>
<dbReference type="GO" id="GO:0120212">
    <property type="term" value="C:sperm head-tail coupling apparatus"/>
    <property type="evidence" value="ECO:0007669"/>
    <property type="project" value="InterPro"/>
</dbReference>
<evidence type="ECO:0000313" key="5">
    <source>
        <dbReference type="RefSeq" id="XP_011494781.1"/>
    </source>
</evidence>